<dbReference type="PATRIC" id="fig|1379910.4.peg.867"/>
<evidence type="ECO:0000313" key="2">
    <source>
        <dbReference type="Proteomes" id="UP000036458"/>
    </source>
</evidence>
<dbReference type="KEGG" id="ruf:TH63_03990"/>
<protein>
    <submittedName>
        <fullName evidence="1">Uncharacterized protein</fullName>
    </submittedName>
</protein>
<evidence type="ECO:0000313" key="1">
    <source>
        <dbReference type="EMBL" id="AKQ44979.1"/>
    </source>
</evidence>
<keyword evidence="2" id="KW-1185">Reference proteome</keyword>
<dbReference type="EMBL" id="CP010777">
    <property type="protein sequence ID" value="AKQ44979.1"/>
    <property type="molecule type" value="Genomic_DNA"/>
</dbReference>
<dbReference type="Proteomes" id="UP000036458">
    <property type="component" value="Chromosome"/>
</dbReference>
<sequence length="82" mass="9617">MEMMDLILREMYRLVQSMERPEDSPIDSDRVSRALHLEGEDILPQFRFLSEEGMLKISPICDPPLLYLTKTGISRVRRLIQP</sequence>
<gene>
    <name evidence="1" type="ORF">TH63_03990</name>
</gene>
<proteinExistence type="predicted"/>
<name>A0A0H4VMJ2_9BACT</name>
<organism evidence="1 2">
    <name type="scientific">Rufibacter radiotolerans</name>
    <dbReference type="NCBI Taxonomy" id="1379910"/>
    <lineage>
        <taxon>Bacteria</taxon>
        <taxon>Pseudomonadati</taxon>
        <taxon>Bacteroidota</taxon>
        <taxon>Cytophagia</taxon>
        <taxon>Cytophagales</taxon>
        <taxon>Hymenobacteraceae</taxon>
        <taxon>Rufibacter</taxon>
    </lineage>
</organism>
<dbReference type="AlphaFoldDB" id="A0A0H4VMJ2"/>
<accession>A0A0H4VMJ2</accession>
<reference evidence="1 2" key="1">
    <citation type="submission" date="2015-01" db="EMBL/GenBank/DDBJ databases">
        <title>Rufibacter sp./DG31D/ whole genome sequencing.</title>
        <authorList>
            <person name="Kim M.K."/>
            <person name="Srinivasan S."/>
            <person name="Lee J.-J."/>
        </authorList>
    </citation>
    <scope>NUCLEOTIDE SEQUENCE [LARGE SCALE GENOMIC DNA]</scope>
    <source>
        <strain evidence="1 2">DG31D</strain>
    </source>
</reference>